<dbReference type="Proteomes" id="UP000002051">
    <property type="component" value="Unassembled WGS sequence"/>
</dbReference>
<reference evidence="1 3" key="1">
    <citation type="journal article" date="2011" name="Nature">
        <title>The Medicago genome provides insight into the evolution of rhizobial symbioses.</title>
        <authorList>
            <person name="Young N.D."/>
            <person name="Debelle F."/>
            <person name="Oldroyd G.E."/>
            <person name="Geurts R."/>
            <person name="Cannon S.B."/>
            <person name="Udvardi M.K."/>
            <person name="Benedito V.A."/>
            <person name="Mayer K.F."/>
            <person name="Gouzy J."/>
            <person name="Schoof H."/>
            <person name="Van de Peer Y."/>
            <person name="Proost S."/>
            <person name="Cook D.R."/>
            <person name="Meyers B.C."/>
            <person name="Spannagl M."/>
            <person name="Cheung F."/>
            <person name="De Mita S."/>
            <person name="Krishnakumar V."/>
            <person name="Gundlach H."/>
            <person name="Zhou S."/>
            <person name="Mudge J."/>
            <person name="Bharti A.K."/>
            <person name="Murray J.D."/>
            <person name="Naoumkina M.A."/>
            <person name="Rosen B."/>
            <person name="Silverstein K.A."/>
            <person name="Tang H."/>
            <person name="Rombauts S."/>
            <person name="Zhao P.X."/>
            <person name="Zhou P."/>
            <person name="Barbe V."/>
            <person name="Bardou P."/>
            <person name="Bechner M."/>
            <person name="Bellec A."/>
            <person name="Berger A."/>
            <person name="Berges H."/>
            <person name="Bidwell S."/>
            <person name="Bisseling T."/>
            <person name="Choisne N."/>
            <person name="Couloux A."/>
            <person name="Denny R."/>
            <person name="Deshpande S."/>
            <person name="Dai X."/>
            <person name="Doyle J.J."/>
            <person name="Dudez A.M."/>
            <person name="Farmer A.D."/>
            <person name="Fouteau S."/>
            <person name="Franken C."/>
            <person name="Gibelin C."/>
            <person name="Gish J."/>
            <person name="Goldstein S."/>
            <person name="Gonzalez A.J."/>
            <person name="Green P.J."/>
            <person name="Hallab A."/>
            <person name="Hartog M."/>
            <person name="Hua A."/>
            <person name="Humphray S.J."/>
            <person name="Jeong D.H."/>
            <person name="Jing Y."/>
            <person name="Jocker A."/>
            <person name="Kenton S.M."/>
            <person name="Kim D.J."/>
            <person name="Klee K."/>
            <person name="Lai H."/>
            <person name="Lang C."/>
            <person name="Lin S."/>
            <person name="Macmil S.L."/>
            <person name="Magdelenat G."/>
            <person name="Matthews L."/>
            <person name="McCorrison J."/>
            <person name="Monaghan E.L."/>
            <person name="Mun J.H."/>
            <person name="Najar F.Z."/>
            <person name="Nicholson C."/>
            <person name="Noirot C."/>
            <person name="O'Bleness M."/>
            <person name="Paule C.R."/>
            <person name="Poulain J."/>
            <person name="Prion F."/>
            <person name="Qin B."/>
            <person name="Qu C."/>
            <person name="Retzel E.F."/>
            <person name="Riddle C."/>
            <person name="Sallet E."/>
            <person name="Samain S."/>
            <person name="Samson N."/>
            <person name="Sanders I."/>
            <person name="Saurat O."/>
            <person name="Scarpelli C."/>
            <person name="Schiex T."/>
            <person name="Segurens B."/>
            <person name="Severin A.J."/>
            <person name="Sherrier D.J."/>
            <person name="Shi R."/>
            <person name="Sims S."/>
            <person name="Singer S.R."/>
            <person name="Sinharoy S."/>
            <person name="Sterck L."/>
            <person name="Viollet A."/>
            <person name="Wang B.B."/>
            <person name="Wang K."/>
            <person name="Wang M."/>
            <person name="Wang X."/>
            <person name="Warfsmann J."/>
            <person name="Weissenbach J."/>
            <person name="White D.D."/>
            <person name="White J.D."/>
            <person name="Wiley G.B."/>
            <person name="Wincker P."/>
            <person name="Xing Y."/>
            <person name="Yang L."/>
            <person name="Yao Z."/>
            <person name="Ying F."/>
            <person name="Zhai J."/>
            <person name="Zhou L."/>
            <person name="Zuber A."/>
            <person name="Denarie J."/>
            <person name="Dixon R.A."/>
            <person name="May G.D."/>
            <person name="Schwartz D.C."/>
            <person name="Rogers J."/>
            <person name="Quetier F."/>
            <person name="Town C.D."/>
            <person name="Roe B.A."/>
        </authorList>
    </citation>
    <scope>NUCLEOTIDE SEQUENCE [LARGE SCALE GENOMIC DNA]</scope>
    <source>
        <strain evidence="1">A17</strain>
        <strain evidence="2 3">cv. Jemalong A17</strain>
    </source>
</reference>
<dbReference type="Pfam" id="PF05056">
    <property type="entry name" value="DUF674"/>
    <property type="match status" value="2"/>
</dbReference>
<evidence type="ECO:0000313" key="2">
    <source>
        <dbReference type="EnsemblPlants" id="KEH23088"/>
    </source>
</evidence>
<dbReference type="PANTHER" id="PTHR33103">
    <property type="entry name" value="OS01G0153900 PROTEIN"/>
    <property type="match status" value="1"/>
</dbReference>
<evidence type="ECO:0000313" key="1">
    <source>
        <dbReference type="EMBL" id="KEH23088.1"/>
    </source>
</evidence>
<dbReference type="OMA" id="AGERPMN"/>
<reference evidence="2" key="3">
    <citation type="submission" date="2015-04" db="UniProtKB">
        <authorList>
            <consortium name="EnsemblPlants"/>
        </authorList>
    </citation>
    <scope>IDENTIFICATION</scope>
    <source>
        <strain evidence="2">cv. Jemalong A17</strain>
    </source>
</reference>
<evidence type="ECO:0000313" key="3">
    <source>
        <dbReference type="Proteomes" id="UP000002051"/>
    </source>
</evidence>
<proteinExistence type="predicted"/>
<protein>
    <submittedName>
        <fullName evidence="1">DUF674 family protein</fullName>
    </submittedName>
</protein>
<reference evidence="1 3" key="2">
    <citation type="journal article" date="2014" name="BMC Genomics">
        <title>An improved genome release (version Mt4.0) for the model legume Medicago truncatula.</title>
        <authorList>
            <person name="Tang H."/>
            <person name="Krishnakumar V."/>
            <person name="Bidwell S."/>
            <person name="Rosen B."/>
            <person name="Chan A."/>
            <person name="Zhou S."/>
            <person name="Gentzbittel L."/>
            <person name="Childs K.L."/>
            <person name="Yandell M."/>
            <person name="Gundlach H."/>
            <person name="Mayer K.F."/>
            <person name="Schwartz D.C."/>
            <person name="Town C.D."/>
        </authorList>
    </citation>
    <scope>GENOME REANNOTATION</scope>
    <source>
        <strain evidence="1">A17</strain>
        <strain evidence="2 3">cv. Jemalong A17</strain>
    </source>
</reference>
<name>A0A072U1R4_MEDTR</name>
<organism evidence="1 3">
    <name type="scientific">Medicago truncatula</name>
    <name type="common">Barrel medic</name>
    <name type="synonym">Medicago tribuloides</name>
    <dbReference type="NCBI Taxonomy" id="3880"/>
    <lineage>
        <taxon>Eukaryota</taxon>
        <taxon>Viridiplantae</taxon>
        <taxon>Streptophyta</taxon>
        <taxon>Embryophyta</taxon>
        <taxon>Tracheophyta</taxon>
        <taxon>Spermatophyta</taxon>
        <taxon>Magnoliopsida</taxon>
        <taxon>eudicotyledons</taxon>
        <taxon>Gunneridae</taxon>
        <taxon>Pentapetalae</taxon>
        <taxon>rosids</taxon>
        <taxon>fabids</taxon>
        <taxon>Fabales</taxon>
        <taxon>Fabaceae</taxon>
        <taxon>Papilionoideae</taxon>
        <taxon>50 kb inversion clade</taxon>
        <taxon>NPAAA clade</taxon>
        <taxon>Hologalegina</taxon>
        <taxon>IRL clade</taxon>
        <taxon>Trifolieae</taxon>
        <taxon>Medicago</taxon>
    </lineage>
</organism>
<keyword evidence="3" id="KW-1185">Reference proteome</keyword>
<accession>A0A072U1R4</accession>
<dbReference type="HOGENOM" id="CLU_030757_1_1_1"/>
<dbReference type="EMBL" id="CM001223">
    <property type="protein sequence ID" value="KEH23088.1"/>
    <property type="molecule type" value="Genomic_DNA"/>
</dbReference>
<dbReference type="EnsemblPlants" id="KEH23088">
    <property type="protein sequence ID" value="KEH23088"/>
    <property type="gene ID" value="MTR_7g066290"/>
</dbReference>
<gene>
    <name evidence="1" type="ordered locus">MTR_7g066290</name>
</gene>
<dbReference type="InterPro" id="IPR007750">
    <property type="entry name" value="DUF674"/>
</dbReference>
<dbReference type="AlphaFoldDB" id="A0A072U1R4"/>
<dbReference type="PaxDb" id="3880-AES66155"/>
<sequence length="434" mass="48658">MAADIATESFEQGDKVTLRVLVDKQKSKVVYAEAGKDFVDALFSFLTLPLGTIARLVAKESDIEAVIFGSINSLYQSVTDLDQQYLFNQTCKEMLLTPRNFMESLIQHMKLNIDNTPVQYFACEDWQFCRGDISGTRVTTFRNQKCICGKRLNAPSLFHVVPITDVNGFFKDTATFLIRDDFCVMPDDLETSLFLLKKQGFSDFANVEKKTLHITKNEVVDLLKLSLLSKTPMTDFIFKNGKFAKPNSTFQSEIRIGKDLPSDQGNHMVVKVLRRKSNRKILFATSEEDFADFLFSFLTFPLGGVLQILEGLSSISSIDVLYTSMTELSSDQFLRSKVLKDELADPRIFPGFKLKNQILPIGTRELTSKLVNDDLVVTPMSSIDAVSYLERMKVPLNDVEEIVVSIGVKEGLSILKSSLTSTSALTNGLNQYIG</sequence>
<dbReference type="PANTHER" id="PTHR33103:SF27">
    <property type="entry name" value="OS04G0594700 PROTEIN"/>
    <property type="match status" value="1"/>
</dbReference>